<accession>A0AAN6MYE7</accession>
<feature type="compositionally biased region" description="Basic residues" evidence="1">
    <location>
        <begin position="42"/>
        <end position="56"/>
    </location>
</feature>
<evidence type="ECO:0000313" key="2">
    <source>
        <dbReference type="EMBL" id="KAK3934768.1"/>
    </source>
</evidence>
<keyword evidence="3" id="KW-1185">Reference proteome</keyword>
<dbReference type="AlphaFoldDB" id="A0AAN6MYE7"/>
<sequence>MSSVPDEKVTAGPSGETNSPSPRETSDTEQAQPPTEGPKRMSAFHRLSRHFSRHRRPPPEVPANAIQHPVDTGEEENTKDEQPIDPSQPYTYFPRSFNFYFYFRAYPFATPWWSKGRGGDVFLGEHRRDRCCLLQINPMYSWSLQEPKSAEEGARVNGGGGDVYTLHGGRRSRAPALGELFSRYPFIQFTMTLPPVVNKDGTIREYPSTFGLPDAMGTFSFIAQVPDLTGSEIRPTEFSWRYLQSELLRELTGWNCA</sequence>
<organism evidence="2 3">
    <name type="scientific">Diplogelasinospora grovesii</name>
    <dbReference type="NCBI Taxonomy" id="303347"/>
    <lineage>
        <taxon>Eukaryota</taxon>
        <taxon>Fungi</taxon>
        <taxon>Dikarya</taxon>
        <taxon>Ascomycota</taxon>
        <taxon>Pezizomycotina</taxon>
        <taxon>Sordariomycetes</taxon>
        <taxon>Sordariomycetidae</taxon>
        <taxon>Sordariales</taxon>
        <taxon>Diplogelasinosporaceae</taxon>
        <taxon>Diplogelasinospora</taxon>
    </lineage>
</organism>
<feature type="compositionally biased region" description="Polar residues" evidence="1">
    <location>
        <begin position="15"/>
        <end position="33"/>
    </location>
</feature>
<comment type="caution">
    <text evidence="2">The sequence shown here is derived from an EMBL/GenBank/DDBJ whole genome shotgun (WGS) entry which is preliminary data.</text>
</comment>
<evidence type="ECO:0000313" key="3">
    <source>
        <dbReference type="Proteomes" id="UP001303473"/>
    </source>
</evidence>
<gene>
    <name evidence="2" type="ORF">QBC46DRAFT_413616</name>
</gene>
<dbReference type="EMBL" id="MU853962">
    <property type="protein sequence ID" value="KAK3934768.1"/>
    <property type="molecule type" value="Genomic_DNA"/>
</dbReference>
<protein>
    <submittedName>
        <fullName evidence="2">Uncharacterized protein</fullName>
    </submittedName>
</protein>
<name>A0AAN6MYE7_9PEZI</name>
<proteinExistence type="predicted"/>
<dbReference type="Proteomes" id="UP001303473">
    <property type="component" value="Unassembled WGS sequence"/>
</dbReference>
<feature type="region of interest" description="Disordered" evidence="1">
    <location>
        <begin position="1"/>
        <end position="88"/>
    </location>
</feature>
<evidence type="ECO:0000256" key="1">
    <source>
        <dbReference type="SAM" id="MobiDB-lite"/>
    </source>
</evidence>
<reference evidence="3" key="1">
    <citation type="journal article" date="2023" name="Mol. Phylogenet. Evol.">
        <title>Genome-scale phylogeny and comparative genomics of the fungal order Sordariales.</title>
        <authorList>
            <person name="Hensen N."/>
            <person name="Bonometti L."/>
            <person name="Westerberg I."/>
            <person name="Brannstrom I.O."/>
            <person name="Guillou S."/>
            <person name="Cros-Aarteil S."/>
            <person name="Calhoun S."/>
            <person name="Haridas S."/>
            <person name="Kuo A."/>
            <person name="Mondo S."/>
            <person name="Pangilinan J."/>
            <person name="Riley R."/>
            <person name="LaButti K."/>
            <person name="Andreopoulos B."/>
            <person name="Lipzen A."/>
            <person name="Chen C."/>
            <person name="Yan M."/>
            <person name="Daum C."/>
            <person name="Ng V."/>
            <person name="Clum A."/>
            <person name="Steindorff A."/>
            <person name="Ohm R.A."/>
            <person name="Martin F."/>
            <person name="Silar P."/>
            <person name="Natvig D.O."/>
            <person name="Lalanne C."/>
            <person name="Gautier V."/>
            <person name="Ament-Velasquez S.L."/>
            <person name="Kruys A."/>
            <person name="Hutchinson M.I."/>
            <person name="Powell A.J."/>
            <person name="Barry K."/>
            <person name="Miller A.N."/>
            <person name="Grigoriev I.V."/>
            <person name="Debuchy R."/>
            <person name="Gladieux P."/>
            <person name="Hiltunen Thoren M."/>
            <person name="Johannesson H."/>
        </authorList>
    </citation>
    <scope>NUCLEOTIDE SEQUENCE [LARGE SCALE GENOMIC DNA]</scope>
    <source>
        <strain evidence="3">CBS 340.73</strain>
    </source>
</reference>